<reference evidence="1 2" key="1">
    <citation type="submission" date="2017-01" db="EMBL/GenBank/DDBJ databases">
        <title>A new Hymenobacter.</title>
        <authorList>
            <person name="Liang Y."/>
            <person name="Feng F."/>
        </authorList>
    </citation>
    <scope>NUCLEOTIDE SEQUENCE [LARGE SCALE GENOMIC DNA]</scope>
    <source>
        <strain evidence="1">MIMBbqt21</strain>
    </source>
</reference>
<dbReference type="Proteomes" id="UP000194873">
    <property type="component" value="Unassembled WGS sequence"/>
</dbReference>
<keyword evidence="2" id="KW-1185">Reference proteome</keyword>
<accession>A0A243WA67</accession>
<organism evidence="1 2">
    <name type="scientific">Hymenobacter crusticola</name>
    <dbReference type="NCBI Taxonomy" id="1770526"/>
    <lineage>
        <taxon>Bacteria</taxon>
        <taxon>Pseudomonadati</taxon>
        <taxon>Bacteroidota</taxon>
        <taxon>Cytophagia</taxon>
        <taxon>Cytophagales</taxon>
        <taxon>Hymenobacteraceae</taxon>
        <taxon>Hymenobacter</taxon>
    </lineage>
</organism>
<gene>
    <name evidence="1" type="ORF">BXP70_18565</name>
</gene>
<name>A0A243WA67_9BACT</name>
<evidence type="ECO:0008006" key="3">
    <source>
        <dbReference type="Google" id="ProtNLM"/>
    </source>
</evidence>
<dbReference type="EMBL" id="MTSE01000011">
    <property type="protein sequence ID" value="OUJ72270.1"/>
    <property type="molecule type" value="Genomic_DNA"/>
</dbReference>
<evidence type="ECO:0000313" key="2">
    <source>
        <dbReference type="Proteomes" id="UP000194873"/>
    </source>
</evidence>
<evidence type="ECO:0000313" key="1">
    <source>
        <dbReference type="EMBL" id="OUJ72270.1"/>
    </source>
</evidence>
<dbReference type="AlphaFoldDB" id="A0A243WA67"/>
<sequence length="159" mass="17762">MHVLASARVLYLRAVEFSRFTLLLAAWSLLTVLPACLSLESEEQKAETAEKAVLGKHDELMGKMDQLYDLRQQLQKASLPDTVEAGQRRRSLLAADAAMMSWMHQYHKPAASVAADQQLAYFQKQQQFIDSVGVLMEHSIDSAQRVLKHAQPASQPSAQ</sequence>
<proteinExistence type="predicted"/>
<protein>
    <recommendedName>
        <fullName evidence="3">Viral A-type inclusion protein</fullName>
    </recommendedName>
</protein>
<comment type="caution">
    <text evidence="1">The sequence shown here is derived from an EMBL/GenBank/DDBJ whole genome shotgun (WGS) entry which is preliminary data.</text>
</comment>